<comment type="caution">
    <text evidence="2">The sequence shown here is derived from an EMBL/GenBank/DDBJ whole genome shotgun (WGS) entry which is preliminary data.</text>
</comment>
<dbReference type="AlphaFoldDB" id="A0AAE3XPX7"/>
<dbReference type="Gene3D" id="2.160.20.10">
    <property type="entry name" value="Single-stranded right-handed beta-helix, Pectin lyase-like"/>
    <property type="match status" value="1"/>
</dbReference>
<name>A0AAE3XPX7_9BACT</name>
<protein>
    <recommendedName>
        <fullName evidence="1">Right handed beta helix domain-containing protein</fullName>
    </recommendedName>
</protein>
<evidence type="ECO:0000259" key="1">
    <source>
        <dbReference type="Pfam" id="PF13229"/>
    </source>
</evidence>
<dbReference type="InterPro" id="IPR039448">
    <property type="entry name" value="Beta_helix"/>
</dbReference>
<dbReference type="PROSITE" id="PS51257">
    <property type="entry name" value="PROKAR_LIPOPROTEIN"/>
    <property type="match status" value="1"/>
</dbReference>
<dbReference type="Proteomes" id="UP001185092">
    <property type="component" value="Unassembled WGS sequence"/>
</dbReference>
<organism evidence="2 3">
    <name type="scientific">Aureibacter tunicatorum</name>
    <dbReference type="NCBI Taxonomy" id="866807"/>
    <lineage>
        <taxon>Bacteria</taxon>
        <taxon>Pseudomonadati</taxon>
        <taxon>Bacteroidota</taxon>
        <taxon>Cytophagia</taxon>
        <taxon>Cytophagales</taxon>
        <taxon>Persicobacteraceae</taxon>
        <taxon>Aureibacter</taxon>
    </lineage>
</organism>
<reference evidence="2" key="1">
    <citation type="submission" date="2023-07" db="EMBL/GenBank/DDBJ databases">
        <title>Genomic Encyclopedia of Type Strains, Phase IV (KMG-IV): sequencing the most valuable type-strain genomes for metagenomic binning, comparative biology and taxonomic classification.</title>
        <authorList>
            <person name="Goeker M."/>
        </authorList>
    </citation>
    <scope>NUCLEOTIDE SEQUENCE</scope>
    <source>
        <strain evidence="2">DSM 26174</strain>
    </source>
</reference>
<accession>A0AAE3XPX7</accession>
<dbReference type="RefSeq" id="WP_309940555.1">
    <property type="nucleotide sequence ID" value="NZ_AP025306.1"/>
</dbReference>
<dbReference type="EMBL" id="JAVDQD010000005">
    <property type="protein sequence ID" value="MDR6240543.1"/>
    <property type="molecule type" value="Genomic_DNA"/>
</dbReference>
<evidence type="ECO:0000313" key="3">
    <source>
        <dbReference type="Proteomes" id="UP001185092"/>
    </source>
</evidence>
<proteinExistence type="predicted"/>
<dbReference type="InterPro" id="IPR011050">
    <property type="entry name" value="Pectin_lyase_fold/virulence"/>
</dbReference>
<keyword evidence="3" id="KW-1185">Reference proteome</keyword>
<feature type="domain" description="Right handed beta helix" evidence="1">
    <location>
        <begin position="270"/>
        <end position="427"/>
    </location>
</feature>
<dbReference type="Pfam" id="PF13229">
    <property type="entry name" value="Beta_helix"/>
    <property type="match status" value="1"/>
</dbReference>
<gene>
    <name evidence="2" type="ORF">HNQ88_003619</name>
</gene>
<dbReference type="SUPFAM" id="SSF51126">
    <property type="entry name" value="Pectin lyase-like"/>
    <property type="match status" value="1"/>
</dbReference>
<evidence type="ECO:0000313" key="2">
    <source>
        <dbReference type="EMBL" id="MDR6240543.1"/>
    </source>
</evidence>
<dbReference type="InterPro" id="IPR012334">
    <property type="entry name" value="Pectin_lyas_fold"/>
</dbReference>
<sequence>MMKSNTLIFVFALFLICSCSDDNQSELIDKPAGFQLTNWDISHEEAQFKASLQKYGEGLNIYAMYGEKGNPSQKTKLFLDDNGDVNFTFSGLQTGKDYEVSFLVSNDAGTLAPKKIEFSTRQVYVDPEYGNTGKGTSWRFPLSNMQQAVDLAHRLSKKHGVEFSIWCKKGLYNLADETIVLYDSTQIYGGFAGDEMDVDQRDYNVNISLATGRKKNATLFLGLDDIQNFVLIDGFNFTSSYVGDVSPSVDGEMEEMIGGAVRFEGVKGDLIVRNCNFFDNQNDLQSSGLVVVAEDEILFPITNVYIENCQFMENTGSRAALSIYFADNVVFDKVRFYNNKGIDEGGAALLAGVQTFYVDEGVFVSNKTEYSNGSCLYLEDVVKVDIEKTEFVNNITGVQKLKNESIGGLLFQENGTLSITSSKFVRNDAYKHSPSLLKLQNVSFSDRGGNCLGKGDEANSEPYSNHNRLFEKFKYCE</sequence>